<evidence type="ECO:0000256" key="3">
    <source>
        <dbReference type="PROSITE-ProRule" id="PRU00176"/>
    </source>
</evidence>
<organism evidence="7 8">
    <name type="scientific">Polyplax serrata</name>
    <name type="common">Common mouse louse</name>
    <dbReference type="NCBI Taxonomy" id="468196"/>
    <lineage>
        <taxon>Eukaryota</taxon>
        <taxon>Metazoa</taxon>
        <taxon>Ecdysozoa</taxon>
        <taxon>Arthropoda</taxon>
        <taxon>Hexapoda</taxon>
        <taxon>Insecta</taxon>
        <taxon>Pterygota</taxon>
        <taxon>Neoptera</taxon>
        <taxon>Paraneoptera</taxon>
        <taxon>Psocodea</taxon>
        <taxon>Troctomorpha</taxon>
        <taxon>Phthiraptera</taxon>
        <taxon>Anoplura</taxon>
        <taxon>Polyplacidae</taxon>
        <taxon>Polyplax</taxon>
    </lineage>
</organism>
<evidence type="ECO:0000256" key="2">
    <source>
        <dbReference type="PROSITE-ProRule" id="PRU00047"/>
    </source>
</evidence>
<dbReference type="Proteomes" id="UP001359485">
    <property type="component" value="Unassembled WGS sequence"/>
</dbReference>
<keyword evidence="2" id="KW-0479">Metal-binding</keyword>
<dbReference type="Pfam" id="PF00076">
    <property type="entry name" value="RRM_1"/>
    <property type="match status" value="1"/>
</dbReference>
<dbReference type="Gene3D" id="3.30.70.330">
    <property type="match status" value="1"/>
</dbReference>
<dbReference type="SUPFAM" id="SSF54928">
    <property type="entry name" value="RNA-binding domain, RBD"/>
    <property type="match status" value="1"/>
</dbReference>
<protein>
    <submittedName>
        <fullName evidence="7">Uncharacterized protein</fullName>
    </submittedName>
</protein>
<evidence type="ECO:0000259" key="5">
    <source>
        <dbReference type="PROSITE" id="PS50102"/>
    </source>
</evidence>
<feature type="compositionally biased region" description="Low complexity" evidence="4">
    <location>
        <begin position="1"/>
        <end position="12"/>
    </location>
</feature>
<gene>
    <name evidence="7" type="ORF">RUM44_011977</name>
</gene>
<evidence type="ECO:0000259" key="6">
    <source>
        <dbReference type="PROSITE" id="PS50158"/>
    </source>
</evidence>
<dbReference type="EMBL" id="JAWJWF010000001">
    <property type="protein sequence ID" value="KAK6640291.1"/>
    <property type="molecule type" value="Genomic_DNA"/>
</dbReference>
<evidence type="ECO:0000256" key="1">
    <source>
        <dbReference type="ARBA" id="ARBA00022884"/>
    </source>
</evidence>
<accession>A0ABR1BA16</accession>
<evidence type="ECO:0000313" key="8">
    <source>
        <dbReference type="Proteomes" id="UP001359485"/>
    </source>
</evidence>
<feature type="region of interest" description="Disordered" evidence="4">
    <location>
        <begin position="130"/>
        <end position="169"/>
    </location>
</feature>
<dbReference type="PANTHER" id="PTHR48038">
    <property type="entry name" value="RIBONUCLEOPROTEIN RB97D"/>
    <property type="match status" value="1"/>
</dbReference>
<dbReference type="InterPro" id="IPR000504">
    <property type="entry name" value="RRM_dom"/>
</dbReference>
<dbReference type="InterPro" id="IPR012677">
    <property type="entry name" value="Nucleotide-bd_a/b_plait_sf"/>
</dbReference>
<dbReference type="SMART" id="SM00360">
    <property type="entry name" value="RRM"/>
    <property type="match status" value="1"/>
</dbReference>
<dbReference type="PANTHER" id="PTHR48038:SF1">
    <property type="entry name" value="RIBONUCLEOPROTEIN RB97D"/>
    <property type="match status" value="1"/>
</dbReference>
<dbReference type="InterPro" id="IPR001878">
    <property type="entry name" value="Znf_CCHC"/>
</dbReference>
<comment type="caution">
    <text evidence="7">The sequence shown here is derived from an EMBL/GenBank/DDBJ whole genome shotgun (WGS) entry which is preliminary data.</text>
</comment>
<dbReference type="SMART" id="SM00343">
    <property type="entry name" value="ZnF_C2HC"/>
    <property type="match status" value="1"/>
</dbReference>
<dbReference type="Gene3D" id="4.10.60.10">
    <property type="entry name" value="Zinc finger, CCHC-type"/>
    <property type="match status" value="1"/>
</dbReference>
<reference evidence="7 8" key="1">
    <citation type="submission" date="2023-09" db="EMBL/GenBank/DDBJ databases">
        <title>Genomes of two closely related lineages of the louse Polyplax serrata with different host specificities.</title>
        <authorList>
            <person name="Martinu J."/>
            <person name="Tarabai H."/>
            <person name="Stefka J."/>
            <person name="Hypsa V."/>
        </authorList>
    </citation>
    <scope>NUCLEOTIDE SEQUENCE [LARGE SCALE GENOMIC DNA]</scope>
    <source>
        <strain evidence="7">98ZLc_SE</strain>
    </source>
</reference>
<evidence type="ECO:0000313" key="7">
    <source>
        <dbReference type="EMBL" id="KAK6640291.1"/>
    </source>
</evidence>
<evidence type="ECO:0000256" key="4">
    <source>
        <dbReference type="SAM" id="MobiDB-lite"/>
    </source>
</evidence>
<feature type="compositionally biased region" description="Basic residues" evidence="4">
    <location>
        <begin position="13"/>
        <end position="26"/>
    </location>
</feature>
<name>A0ABR1BA16_POLSC</name>
<dbReference type="PROSITE" id="PS50158">
    <property type="entry name" value="ZF_CCHC"/>
    <property type="match status" value="1"/>
</dbReference>
<keyword evidence="2" id="KW-0862">Zinc</keyword>
<sequence length="169" mass="18769">MSSRSRSSSASSKKSRSRSRSSKSSRSRSPSVDENCRLHVADLGQGVSKSDLTRVFEKYGPLKEVWVASSPPCFAFVVFENREDAEEAIHGVDNTSVGGNRVRVSVARPRTRGRGLKSYDPNQRCYTCGERGHFSRDCNDTKYGYKRPSSDDDDDDDDGDGDDERGRTS</sequence>
<proteinExistence type="predicted"/>
<feature type="compositionally biased region" description="Basic and acidic residues" evidence="4">
    <location>
        <begin position="130"/>
        <end position="140"/>
    </location>
</feature>
<feature type="compositionally biased region" description="Acidic residues" evidence="4">
    <location>
        <begin position="151"/>
        <end position="163"/>
    </location>
</feature>
<feature type="domain" description="RRM" evidence="5">
    <location>
        <begin position="36"/>
        <end position="109"/>
    </location>
</feature>
<dbReference type="Pfam" id="PF00098">
    <property type="entry name" value="zf-CCHC"/>
    <property type="match status" value="1"/>
</dbReference>
<keyword evidence="2" id="KW-0863">Zinc-finger</keyword>
<feature type="region of interest" description="Disordered" evidence="4">
    <location>
        <begin position="1"/>
        <end position="37"/>
    </location>
</feature>
<dbReference type="PROSITE" id="PS50102">
    <property type="entry name" value="RRM"/>
    <property type="match status" value="1"/>
</dbReference>
<dbReference type="InterPro" id="IPR035979">
    <property type="entry name" value="RBD_domain_sf"/>
</dbReference>
<keyword evidence="1 3" id="KW-0694">RNA-binding</keyword>
<feature type="domain" description="CCHC-type" evidence="6">
    <location>
        <begin position="124"/>
        <end position="138"/>
    </location>
</feature>
<keyword evidence="8" id="KW-1185">Reference proteome</keyword>